<keyword evidence="1" id="KW-0808">Transferase</keyword>
<dbReference type="GeneID" id="104709562"/>
<sequence length="576" mass="64749">MREYETEFNWLTRYGGHEMEDEKVQLHRFLRGMRVDVRNRCMIQNYANLAELVEKAAMLEDGLAEESQQRTEGASVQQTDAAKLSASGSARAEMGQRGVAVATTAETTEDYANGILDRGRAGGSKYFMADHLFLASRDYVGTILMCGVVTHLMFDTGAKHCFVSPYMIGKGGLQKEPSDNFGLVQAAGGQVMMMYGIVRNISVMMCGMDMPADLVICRVKSHDVILGMNWFGKHMAHLDCHCGLVLFETTIGTLEYQGIRPLSGNLIVSTVQAEQLIRNGCEATVFGPLSELPPARLDPFTIELEPGTTPISKAPYRMAPAEIAELKKQLGELMEKGFVRPSNSPWVAPVLFVKKKDDDILVYSKNEEEHGTHLRKVLERLKEQKLFAKFSKCSFWKREIGFLGHVVLDRGVSVDQEKIRSIAEWPRPRNVSEIRSFRGLAGYYRRFVKGFASMAQPLTRLTGKNEPYVWTAECEQSFLKLKDMLTSTLVLALSEPDEPYVVYTDASGQGLGCVLMQSGRVIAYASRQLRKYEANYPTHDLEMAVVVFSLKIWRTYLYGGKVQIYMDHKSLTYIFT</sequence>
<feature type="domain" description="Reverse transcriptase/retrotransposon-derived protein RNase H-like" evidence="8">
    <location>
        <begin position="470"/>
        <end position="564"/>
    </location>
</feature>
<keyword evidence="9" id="KW-1185">Reference proteome</keyword>
<keyword evidence="4" id="KW-0378">Hydrolase</keyword>
<dbReference type="Gene3D" id="3.30.70.270">
    <property type="match status" value="1"/>
</dbReference>
<evidence type="ECO:0000256" key="5">
    <source>
        <dbReference type="ARBA" id="ARBA00023268"/>
    </source>
</evidence>
<gene>
    <name evidence="10" type="primary">LOC104709562</name>
</gene>
<evidence type="ECO:0000256" key="6">
    <source>
        <dbReference type="SAM" id="MobiDB-lite"/>
    </source>
</evidence>
<keyword evidence="2" id="KW-0548">Nucleotidyltransferase</keyword>
<evidence type="ECO:0000256" key="3">
    <source>
        <dbReference type="ARBA" id="ARBA00022722"/>
    </source>
</evidence>
<accession>A0ABM0TCZ2</accession>
<keyword evidence="4" id="KW-0255">Endonuclease</keyword>
<dbReference type="Proteomes" id="UP000694864">
    <property type="component" value="Chromosome 8"/>
</dbReference>
<feature type="region of interest" description="Disordered" evidence="6">
    <location>
        <begin position="63"/>
        <end position="90"/>
    </location>
</feature>
<evidence type="ECO:0000313" key="9">
    <source>
        <dbReference type="Proteomes" id="UP000694864"/>
    </source>
</evidence>
<dbReference type="CDD" id="cd00303">
    <property type="entry name" value="retropepsin_like"/>
    <property type="match status" value="1"/>
</dbReference>
<keyword evidence="3" id="KW-0540">Nuclease</keyword>
<dbReference type="RefSeq" id="XP_010424453.1">
    <property type="nucleotide sequence ID" value="XM_010426151.1"/>
</dbReference>
<reference evidence="10" key="2">
    <citation type="submission" date="2025-08" db="UniProtKB">
        <authorList>
            <consortium name="RefSeq"/>
        </authorList>
    </citation>
    <scope>IDENTIFICATION</scope>
    <source>
        <tissue evidence="10">Leaf</tissue>
    </source>
</reference>
<dbReference type="InterPro" id="IPR000477">
    <property type="entry name" value="RT_dom"/>
</dbReference>
<evidence type="ECO:0000313" key="10">
    <source>
        <dbReference type="RefSeq" id="XP_010424453.1"/>
    </source>
</evidence>
<feature type="domain" description="Reverse transcriptase" evidence="7">
    <location>
        <begin position="358"/>
        <end position="406"/>
    </location>
</feature>
<evidence type="ECO:0000256" key="4">
    <source>
        <dbReference type="ARBA" id="ARBA00022759"/>
    </source>
</evidence>
<keyword evidence="5" id="KW-0511">Multifunctional enzyme</keyword>
<dbReference type="InterPro" id="IPR050951">
    <property type="entry name" value="Retrovirus_Pol_polyprotein"/>
</dbReference>
<dbReference type="PANTHER" id="PTHR37984">
    <property type="entry name" value="PROTEIN CBG26694"/>
    <property type="match status" value="1"/>
</dbReference>
<evidence type="ECO:0000256" key="2">
    <source>
        <dbReference type="ARBA" id="ARBA00022695"/>
    </source>
</evidence>
<evidence type="ECO:0000259" key="7">
    <source>
        <dbReference type="Pfam" id="PF00078"/>
    </source>
</evidence>
<evidence type="ECO:0000256" key="1">
    <source>
        <dbReference type="ARBA" id="ARBA00022679"/>
    </source>
</evidence>
<dbReference type="InterPro" id="IPR043502">
    <property type="entry name" value="DNA/RNA_pol_sf"/>
</dbReference>
<dbReference type="InterPro" id="IPR021109">
    <property type="entry name" value="Peptidase_aspartic_dom_sf"/>
</dbReference>
<evidence type="ECO:0000259" key="8">
    <source>
        <dbReference type="Pfam" id="PF17919"/>
    </source>
</evidence>
<dbReference type="Gene3D" id="2.40.70.10">
    <property type="entry name" value="Acid Proteases"/>
    <property type="match status" value="1"/>
</dbReference>
<reference evidence="9" key="1">
    <citation type="journal article" date="2014" name="Nat. Commun.">
        <title>The emerging biofuel crop Camelina sativa retains a highly undifferentiated hexaploid genome structure.</title>
        <authorList>
            <person name="Kagale S."/>
            <person name="Koh C."/>
            <person name="Nixon J."/>
            <person name="Bollina V."/>
            <person name="Clarke W.E."/>
            <person name="Tuteja R."/>
            <person name="Spillane C."/>
            <person name="Robinson S.J."/>
            <person name="Links M.G."/>
            <person name="Clarke C."/>
            <person name="Higgins E.E."/>
            <person name="Huebert T."/>
            <person name="Sharpe A.G."/>
            <person name="Parkin I.A."/>
        </authorList>
    </citation>
    <scope>NUCLEOTIDE SEQUENCE [LARGE SCALE GENOMIC DNA]</scope>
    <source>
        <strain evidence="9">cv. DH55</strain>
    </source>
</reference>
<proteinExistence type="predicted"/>
<dbReference type="Pfam" id="PF08284">
    <property type="entry name" value="RVP_2"/>
    <property type="match status" value="1"/>
</dbReference>
<dbReference type="InterPro" id="IPR043128">
    <property type="entry name" value="Rev_trsase/Diguanyl_cyclase"/>
</dbReference>
<dbReference type="Pfam" id="PF17919">
    <property type="entry name" value="RT_RNaseH_2"/>
    <property type="match status" value="1"/>
</dbReference>
<dbReference type="Gene3D" id="3.10.10.10">
    <property type="entry name" value="HIV Type 1 Reverse Transcriptase, subunit A, domain 1"/>
    <property type="match status" value="1"/>
</dbReference>
<organism evidence="9 10">
    <name type="scientific">Camelina sativa</name>
    <name type="common">False flax</name>
    <name type="synonym">Myagrum sativum</name>
    <dbReference type="NCBI Taxonomy" id="90675"/>
    <lineage>
        <taxon>Eukaryota</taxon>
        <taxon>Viridiplantae</taxon>
        <taxon>Streptophyta</taxon>
        <taxon>Embryophyta</taxon>
        <taxon>Tracheophyta</taxon>
        <taxon>Spermatophyta</taxon>
        <taxon>Magnoliopsida</taxon>
        <taxon>eudicotyledons</taxon>
        <taxon>Gunneridae</taxon>
        <taxon>Pentapetalae</taxon>
        <taxon>rosids</taxon>
        <taxon>malvids</taxon>
        <taxon>Brassicales</taxon>
        <taxon>Brassicaceae</taxon>
        <taxon>Camelineae</taxon>
        <taxon>Camelina</taxon>
    </lineage>
</organism>
<name>A0ABM0TCZ2_CAMSA</name>
<dbReference type="SUPFAM" id="SSF56672">
    <property type="entry name" value="DNA/RNA polymerases"/>
    <property type="match status" value="1"/>
</dbReference>
<dbReference type="SUPFAM" id="SSF50630">
    <property type="entry name" value="Acid proteases"/>
    <property type="match status" value="1"/>
</dbReference>
<feature type="compositionally biased region" description="Polar residues" evidence="6">
    <location>
        <begin position="70"/>
        <end position="80"/>
    </location>
</feature>
<protein>
    <submittedName>
        <fullName evidence="10">Uncharacterized protein LOC104709562</fullName>
    </submittedName>
</protein>
<dbReference type="Pfam" id="PF00078">
    <property type="entry name" value="RVT_1"/>
    <property type="match status" value="1"/>
</dbReference>
<dbReference type="CDD" id="cd09274">
    <property type="entry name" value="RNase_HI_RT_Ty3"/>
    <property type="match status" value="1"/>
</dbReference>
<dbReference type="InterPro" id="IPR041577">
    <property type="entry name" value="RT_RNaseH_2"/>
</dbReference>
<dbReference type="PANTHER" id="PTHR37984:SF5">
    <property type="entry name" value="PROTEIN NYNRIN-LIKE"/>
    <property type="match status" value="1"/>
</dbReference>